<organism evidence="2 3">
    <name type="scientific">Dialister succinatiphilus YIT 11850</name>
    <dbReference type="NCBI Taxonomy" id="742743"/>
    <lineage>
        <taxon>Bacteria</taxon>
        <taxon>Bacillati</taxon>
        <taxon>Bacillota</taxon>
        <taxon>Negativicutes</taxon>
        <taxon>Veillonellales</taxon>
        <taxon>Veillonellaceae</taxon>
        <taxon>Dialister</taxon>
    </lineage>
</organism>
<reference evidence="2 3" key="1">
    <citation type="submission" date="2011-11" db="EMBL/GenBank/DDBJ databases">
        <title>The Genome Sequence of Dialister succinatiphilus YIT 11850.</title>
        <authorList>
            <consortium name="The Broad Institute Genome Sequencing Platform"/>
            <person name="Earl A."/>
            <person name="Ward D."/>
            <person name="Feldgarden M."/>
            <person name="Gevers D."/>
            <person name="Morotomi M."/>
            <person name="Young S.K."/>
            <person name="Zeng Q."/>
            <person name="Gargeya S."/>
            <person name="Fitzgerald M."/>
            <person name="Haas B."/>
            <person name="Abouelleil A."/>
            <person name="Alvarado L."/>
            <person name="Arachchi H.M."/>
            <person name="Berlin A."/>
            <person name="Brown A."/>
            <person name="Chapman S.B."/>
            <person name="Dunbar C."/>
            <person name="Gearin G."/>
            <person name="Goldberg J."/>
            <person name="Griggs A."/>
            <person name="Gujja S."/>
            <person name="Heiman D."/>
            <person name="Howarth C."/>
            <person name="Lui A."/>
            <person name="MacDonald P.J.P."/>
            <person name="Montmayeur A."/>
            <person name="Murphy C."/>
            <person name="Neiman D."/>
            <person name="Pearson M."/>
            <person name="Priest M."/>
            <person name="Roberts A."/>
            <person name="Saif S."/>
            <person name="Shea T."/>
            <person name="Sisk P."/>
            <person name="Stolte C."/>
            <person name="Sykes S."/>
            <person name="Wortman J."/>
            <person name="Nusbaum C."/>
            <person name="Birren B."/>
        </authorList>
    </citation>
    <scope>NUCLEOTIDE SEQUENCE [LARGE SCALE GENOMIC DNA]</scope>
    <source>
        <strain evidence="2 3">YIT 11850</strain>
    </source>
</reference>
<feature type="transmembrane region" description="Helical" evidence="1">
    <location>
        <begin position="109"/>
        <end position="142"/>
    </location>
</feature>
<dbReference type="AlphaFoldDB" id="H1D0S7"/>
<feature type="transmembrane region" description="Helical" evidence="1">
    <location>
        <begin position="46"/>
        <end position="68"/>
    </location>
</feature>
<sequence length="151" mass="17062">MTPYDSNLFFTAEYVLSALIIAFLTYKKTALDVRRPISRKAFLKRLPLAAGAVVLSILLMTGVYLLRLDFAKNLILIGAIQLCMTLAANVILGASWIQRYRVYPRGRELSAVVILMYIIADLFMPSGIKYVILVMGTVLALIFPNQWDEWK</sequence>
<gene>
    <name evidence="2" type="ORF">HMPREF9453_01215</name>
</gene>
<keyword evidence="3" id="KW-1185">Reference proteome</keyword>
<accession>H1D0S7</accession>
<dbReference type="RefSeq" id="WP_008859709.1">
    <property type="nucleotide sequence ID" value="NZ_JH591188.1"/>
</dbReference>
<dbReference type="PATRIC" id="fig|742743.3.peg.1236"/>
<dbReference type="EMBL" id="ADLT01000041">
    <property type="protein sequence ID" value="EHO62872.1"/>
    <property type="molecule type" value="Genomic_DNA"/>
</dbReference>
<protein>
    <submittedName>
        <fullName evidence="2">Uncharacterized protein</fullName>
    </submittedName>
</protein>
<evidence type="ECO:0000256" key="1">
    <source>
        <dbReference type="SAM" id="Phobius"/>
    </source>
</evidence>
<dbReference type="HOGENOM" id="CLU_1728474_0_0_9"/>
<dbReference type="OrthoDB" id="9986327at2"/>
<keyword evidence="1" id="KW-1133">Transmembrane helix</keyword>
<keyword evidence="1" id="KW-0812">Transmembrane</keyword>
<name>H1D0S7_9FIRM</name>
<evidence type="ECO:0000313" key="2">
    <source>
        <dbReference type="EMBL" id="EHO62872.1"/>
    </source>
</evidence>
<dbReference type="Proteomes" id="UP000003277">
    <property type="component" value="Unassembled WGS sequence"/>
</dbReference>
<keyword evidence="1" id="KW-0472">Membrane</keyword>
<proteinExistence type="predicted"/>
<feature type="transmembrane region" description="Helical" evidence="1">
    <location>
        <begin position="6"/>
        <end position="26"/>
    </location>
</feature>
<evidence type="ECO:0000313" key="3">
    <source>
        <dbReference type="Proteomes" id="UP000003277"/>
    </source>
</evidence>
<feature type="transmembrane region" description="Helical" evidence="1">
    <location>
        <begin position="74"/>
        <end position="97"/>
    </location>
</feature>
<comment type="caution">
    <text evidence="2">The sequence shown here is derived from an EMBL/GenBank/DDBJ whole genome shotgun (WGS) entry which is preliminary data.</text>
</comment>